<dbReference type="InterPro" id="IPR043128">
    <property type="entry name" value="Rev_trsase/Diguanyl_cyclase"/>
</dbReference>
<feature type="domain" description="GGDEF" evidence="1">
    <location>
        <begin position="119"/>
        <end position="251"/>
    </location>
</feature>
<dbReference type="AlphaFoldDB" id="A0A3D8GTJ8"/>
<dbReference type="Proteomes" id="UP000257144">
    <property type="component" value="Unassembled WGS sequence"/>
</dbReference>
<dbReference type="PROSITE" id="PS50887">
    <property type="entry name" value="GGDEF"/>
    <property type="match status" value="1"/>
</dbReference>
<dbReference type="Gene3D" id="3.30.450.20">
    <property type="entry name" value="PAS domain"/>
    <property type="match status" value="1"/>
</dbReference>
<dbReference type="InterPro" id="IPR035965">
    <property type="entry name" value="PAS-like_dom_sf"/>
</dbReference>
<sequence length="257" mass="29876">MIYQILGVMRLNYSENKNDIEQKLFIMMDGFDAYKPVTFVERFIRYDYKQFYAEVTALPIIYNGEAVMQILLRDVTVRKKYEKELENLAYYDSLTGLRNRRSFMEILEQGILSASKIKEQLALFYVDIDKFKEINDSLGHDAGDELLKQFSQRLVNNLREESIIGRLGGDEFVVLIRGVKNSKSVYKIVERLYKALQLEYTISGHRIVATASIGISLYPKNGASSEILIKHADEALYLAKETRNQYHFHSISRINEQ</sequence>
<organism evidence="2 3">
    <name type="scientific">Neobacillus piezotolerans</name>
    <dbReference type="NCBI Taxonomy" id="2259171"/>
    <lineage>
        <taxon>Bacteria</taxon>
        <taxon>Bacillati</taxon>
        <taxon>Bacillota</taxon>
        <taxon>Bacilli</taxon>
        <taxon>Bacillales</taxon>
        <taxon>Bacillaceae</taxon>
        <taxon>Neobacillus</taxon>
    </lineage>
</organism>
<dbReference type="EMBL" id="QNQT01000002">
    <property type="protein sequence ID" value="RDU37707.1"/>
    <property type="molecule type" value="Genomic_DNA"/>
</dbReference>
<dbReference type="OrthoDB" id="9759607at2"/>
<dbReference type="SMART" id="SM00267">
    <property type="entry name" value="GGDEF"/>
    <property type="match status" value="1"/>
</dbReference>
<dbReference type="SUPFAM" id="SSF55073">
    <property type="entry name" value="Nucleotide cyclase"/>
    <property type="match status" value="1"/>
</dbReference>
<keyword evidence="3" id="KW-1185">Reference proteome</keyword>
<comment type="caution">
    <text evidence="2">The sequence shown here is derived from an EMBL/GenBank/DDBJ whole genome shotgun (WGS) entry which is preliminary data.</text>
</comment>
<dbReference type="RefSeq" id="WP_115451378.1">
    <property type="nucleotide sequence ID" value="NZ_QNQT01000002.1"/>
</dbReference>
<dbReference type="PANTHER" id="PTHR46663">
    <property type="entry name" value="DIGUANYLATE CYCLASE DGCT-RELATED"/>
    <property type="match status" value="1"/>
</dbReference>
<proteinExistence type="predicted"/>
<reference evidence="2 3" key="1">
    <citation type="submission" date="2018-07" db="EMBL/GenBank/DDBJ databases">
        <title>Bacillus sp. YLB-04 draft genome sequence.</title>
        <authorList>
            <person name="Yu L."/>
            <person name="Tang X."/>
        </authorList>
    </citation>
    <scope>NUCLEOTIDE SEQUENCE [LARGE SCALE GENOMIC DNA]</scope>
    <source>
        <strain evidence="2 3">YLB-04</strain>
    </source>
</reference>
<dbReference type="NCBIfam" id="TIGR00254">
    <property type="entry name" value="GGDEF"/>
    <property type="match status" value="1"/>
</dbReference>
<protein>
    <recommendedName>
        <fullName evidence="1">GGDEF domain-containing protein</fullName>
    </recommendedName>
</protein>
<evidence type="ECO:0000313" key="2">
    <source>
        <dbReference type="EMBL" id="RDU37707.1"/>
    </source>
</evidence>
<name>A0A3D8GTJ8_9BACI</name>
<gene>
    <name evidence="2" type="ORF">DRW41_07680</name>
</gene>
<dbReference type="PANTHER" id="PTHR46663:SF2">
    <property type="entry name" value="GGDEF DOMAIN-CONTAINING PROTEIN"/>
    <property type="match status" value="1"/>
</dbReference>
<dbReference type="SUPFAM" id="SSF55785">
    <property type="entry name" value="PYP-like sensor domain (PAS domain)"/>
    <property type="match status" value="1"/>
</dbReference>
<dbReference type="InterPro" id="IPR052163">
    <property type="entry name" value="DGC-Regulatory_Protein"/>
</dbReference>
<dbReference type="InterPro" id="IPR000160">
    <property type="entry name" value="GGDEF_dom"/>
</dbReference>
<dbReference type="InterPro" id="IPR029787">
    <property type="entry name" value="Nucleotide_cyclase"/>
</dbReference>
<dbReference type="FunFam" id="3.30.70.270:FF:000001">
    <property type="entry name" value="Diguanylate cyclase domain protein"/>
    <property type="match status" value="1"/>
</dbReference>
<evidence type="ECO:0000313" key="3">
    <source>
        <dbReference type="Proteomes" id="UP000257144"/>
    </source>
</evidence>
<dbReference type="Gene3D" id="3.30.70.270">
    <property type="match status" value="1"/>
</dbReference>
<dbReference type="CDD" id="cd01949">
    <property type="entry name" value="GGDEF"/>
    <property type="match status" value="1"/>
</dbReference>
<dbReference type="Pfam" id="PF00990">
    <property type="entry name" value="GGDEF"/>
    <property type="match status" value="1"/>
</dbReference>
<accession>A0A3D8GTJ8</accession>
<evidence type="ECO:0000259" key="1">
    <source>
        <dbReference type="PROSITE" id="PS50887"/>
    </source>
</evidence>